<dbReference type="PROSITE" id="PS50181">
    <property type="entry name" value="FBOX"/>
    <property type="match status" value="1"/>
</dbReference>
<dbReference type="Pfam" id="PF12937">
    <property type="entry name" value="F-box-like"/>
    <property type="match status" value="1"/>
</dbReference>
<feature type="domain" description="F-box" evidence="1">
    <location>
        <begin position="6"/>
        <end position="50"/>
    </location>
</feature>
<dbReference type="VEuPathDB" id="FungiDB:PV08_07422"/>
<protein>
    <recommendedName>
        <fullName evidence="1">F-box domain-containing protein</fullName>
    </recommendedName>
</protein>
<sequence>MAVTTPAPFSSLPPEILLHILNHLAFSDILRFARTSKQHYAASALALQELQLAVLPRRVHGKLAFLHSANVNDPDYASGLEGQDSLARNQVIVTSCLENPVMWQNRHELHPSPARYREELIQLQNALAYSALVSSTLVNLQSLTLHMYDIVSAPLTELLATRFLKLRHLHLNFKHRYIHDTCLPAGYWEHAELLRGSPAWNALAGLGHRHESKLKLHHLESLTLERAGITEAQLRKWIQQNPGLRELQLVNCLGVDSSFVKWLGQYYSDNWDRSPHPTKKLKHLAFEECAYLSLGTAESYSWLDSLLVPGVGVQSTKITDDSSASPLRTLSLSKCPLTSTFALLEYLDQKPPLLDRIGLPSDRVLVRDSASRPSKYPPAESRPDRMTLNTNTVKTAFDTLGPCNSNFPISKYFGESLSRYKELSGYGRESPISAGQIEPDTTL</sequence>
<evidence type="ECO:0000313" key="3">
    <source>
        <dbReference type="Proteomes" id="UP000053328"/>
    </source>
</evidence>
<accession>A0A0D2B6V5</accession>
<gene>
    <name evidence="2" type="ORF">PV08_07422</name>
</gene>
<dbReference type="InterPro" id="IPR036047">
    <property type="entry name" value="F-box-like_dom_sf"/>
</dbReference>
<name>A0A0D2B6V5_9EURO</name>
<proteinExistence type="predicted"/>
<dbReference type="GeneID" id="27334505"/>
<dbReference type="SUPFAM" id="SSF52047">
    <property type="entry name" value="RNI-like"/>
    <property type="match status" value="1"/>
</dbReference>
<dbReference type="InterPro" id="IPR032675">
    <property type="entry name" value="LRR_dom_sf"/>
</dbReference>
<evidence type="ECO:0000259" key="1">
    <source>
        <dbReference type="PROSITE" id="PS50181"/>
    </source>
</evidence>
<evidence type="ECO:0000313" key="2">
    <source>
        <dbReference type="EMBL" id="KIW14638.1"/>
    </source>
</evidence>
<dbReference type="AlphaFoldDB" id="A0A0D2B6V5"/>
<dbReference type="Gene3D" id="1.20.1280.50">
    <property type="match status" value="1"/>
</dbReference>
<dbReference type="SUPFAM" id="SSF81383">
    <property type="entry name" value="F-box domain"/>
    <property type="match status" value="1"/>
</dbReference>
<keyword evidence="3" id="KW-1185">Reference proteome</keyword>
<dbReference type="Gene3D" id="3.80.10.10">
    <property type="entry name" value="Ribonuclease Inhibitor"/>
    <property type="match status" value="1"/>
</dbReference>
<dbReference type="HOGENOM" id="CLU_046433_0_0_1"/>
<dbReference type="Proteomes" id="UP000053328">
    <property type="component" value="Unassembled WGS sequence"/>
</dbReference>
<dbReference type="EMBL" id="KN847496">
    <property type="protein sequence ID" value="KIW14638.1"/>
    <property type="molecule type" value="Genomic_DNA"/>
</dbReference>
<dbReference type="RefSeq" id="XP_016234854.1">
    <property type="nucleotide sequence ID" value="XM_016381752.1"/>
</dbReference>
<organism evidence="2 3">
    <name type="scientific">Exophiala spinifera</name>
    <dbReference type="NCBI Taxonomy" id="91928"/>
    <lineage>
        <taxon>Eukaryota</taxon>
        <taxon>Fungi</taxon>
        <taxon>Dikarya</taxon>
        <taxon>Ascomycota</taxon>
        <taxon>Pezizomycotina</taxon>
        <taxon>Eurotiomycetes</taxon>
        <taxon>Chaetothyriomycetidae</taxon>
        <taxon>Chaetothyriales</taxon>
        <taxon>Herpotrichiellaceae</taxon>
        <taxon>Exophiala</taxon>
    </lineage>
</organism>
<dbReference type="CDD" id="cd09917">
    <property type="entry name" value="F-box_SF"/>
    <property type="match status" value="1"/>
</dbReference>
<dbReference type="OrthoDB" id="5425556at2759"/>
<dbReference type="InterPro" id="IPR001810">
    <property type="entry name" value="F-box_dom"/>
</dbReference>
<reference evidence="2 3" key="1">
    <citation type="submission" date="2015-01" db="EMBL/GenBank/DDBJ databases">
        <title>The Genome Sequence of Exophiala spinifera CBS89968.</title>
        <authorList>
            <consortium name="The Broad Institute Genomics Platform"/>
            <person name="Cuomo C."/>
            <person name="de Hoog S."/>
            <person name="Gorbushina A."/>
            <person name="Stielow B."/>
            <person name="Teixiera M."/>
            <person name="Abouelleil A."/>
            <person name="Chapman S.B."/>
            <person name="Priest M."/>
            <person name="Young S.K."/>
            <person name="Wortman J."/>
            <person name="Nusbaum C."/>
            <person name="Birren B."/>
        </authorList>
    </citation>
    <scope>NUCLEOTIDE SEQUENCE [LARGE SCALE GENOMIC DNA]</scope>
    <source>
        <strain evidence="2 3">CBS 89968</strain>
    </source>
</reference>